<dbReference type="Pfam" id="PF00531">
    <property type="entry name" value="Death"/>
    <property type="match status" value="1"/>
</dbReference>
<dbReference type="PROSITE" id="PS50017">
    <property type="entry name" value="DEATH_DOMAIN"/>
    <property type="match status" value="1"/>
</dbReference>
<evidence type="ECO:0000313" key="4">
    <source>
        <dbReference type="Proteomes" id="UP001159427"/>
    </source>
</evidence>
<keyword evidence="1" id="KW-0732">Signal</keyword>
<dbReference type="InterPro" id="IPR000488">
    <property type="entry name" value="Death_dom"/>
</dbReference>
<reference evidence="3 4" key="1">
    <citation type="submission" date="2022-05" db="EMBL/GenBank/DDBJ databases">
        <authorList>
            <consortium name="Genoscope - CEA"/>
            <person name="William W."/>
        </authorList>
    </citation>
    <scope>NUCLEOTIDE SEQUENCE [LARGE SCALE GENOMIC DNA]</scope>
</reference>
<gene>
    <name evidence="3" type="ORF">PEVE_00013002</name>
</gene>
<accession>A0ABN8RS31</accession>
<evidence type="ECO:0000259" key="2">
    <source>
        <dbReference type="PROSITE" id="PS50017"/>
    </source>
</evidence>
<feature type="domain" description="Death" evidence="2">
    <location>
        <begin position="199"/>
        <end position="252"/>
    </location>
</feature>
<comment type="caution">
    <text evidence="3">The sequence shown here is derived from an EMBL/GenBank/DDBJ whole genome shotgun (WGS) entry which is preliminary data.</text>
</comment>
<dbReference type="Gene3D" id="1.10.533.10">
    <property type="entry name" value="Death Domain, Fas"/>
    <property type="match status" value="1"/>
</dbReference>
<proteinExistence type="predicted"/>
<evidence type="ECO:0000256" key="1">
    <source>
        <dbReference type="SAM" id="SignalP"/>
    </source>
</evidence>
<name>A0ABN8RS31_9CNID</name>
<evidence type="ECO:0000313" key="3">
    <source>
        <dbReference type="EMBL" id="CAH3180571.1"/>
    </source>
</evidence>
<feature type="chain" id="PRO_5046650852" description="Death domain-containing protein" evidence="1">
    <location>
        <begin position="19"/>
        <end position="269"/>
    </location>
</feature>
<organism evidence="3 4">
    <name type="scientific">Porites evermanni</name>
    <dbReference type="NCBI Taxonomy" id="104178"/>
    <lineage>
        <taxon>Eukaryota</taxon>
        <taxon>Metazoa</taxon>
        <taxon>Cnidaria</taxon>
        <taxon>Anthozoa</taxon>
        <taxon>Hexacorallia</taxon>
        <taxon>Scleractinia</taxon>
        <taxon>Fungiina</taxon>
        <taxon>Poritidae</taxon>
        <taxon>Porites</taxon>
    </lineage>
</organism>
<dbReference type="SUPFAM" id="SSF47986">
    <property type="entry name" value="DEATH domain"/>
    <property type="match status" value="1"/>
</dbReference>
<feature type="signal peptide" evidence="1">
    <location>
        <begin position="1"/>
        <end position="18"/>
    </location>
</feature>
<protein>
    <recommendedName>
        <fullName evidence="2">Death domain-containing protein</fullName>
    </recommendedName>
</protein>
<feature type="non-terminal residue" evidence="3">
    <location>
        <position position="1"/>
    </location>
</feature>
<sequence>RWLYTGAAFSSLRLVVLEDVVEPGIGVFYRKNKESDSNRLLLANNISSGSLNYLGINENVSRLEKKSSHFDCEVKSEVDFAKLFLELDMCNFTSFKDCDLLTSLALLSKVPAFKPDVKAAAETVRMLVKEWAHCNPVNWDQAKSLQSFREMKKLVGVLRLASQVESKLLGKLEFWENIFKDGNPSNEELEELGQSIRAEDWRKLGRRLIISDAKLDEFDSQKGVSEKVWQMLLHWKARDGSKATYKVLNDALCHKLVQNRELAEKFCCN</sequence>
<dbReference type="CDD" id="cd01670">
    <property type="entry name" value="Death"/>
    <property type="match status" value="1"/>
</dbReference>
<dbReference type="EMBL" id="CALNXI010001968">
    <property type="protein sequence ID" value="CAH3180571.1"/>
    <property type="molecule type" value="Genomic_DNA"/>
</dbReference>
<dbReference type="Proteomes" id="UP001159427">
    <property type="component" value="Unassembled WGS sequence"/>
</dbReference>
<keyword evidence="4" id="KW-1185">Reference proteome</keyword>
<dbReference type="InterPro" id="IPR011029">
    <property type="entry name" value="DEATH-like_dom_sf"/>
</dbReference>